<dbReference type="AlphaFoldDB" id="A0A346A465"/>
<proteinExistence type="predicted"/>
<dbReference type="OrthoDB" id="8448319at2"/>
<dbReference type="KEGG" id="ptaw:DW352_09800"/>
<organism evidence="1 2">
    <name type="scientific">Pseudolabrys taiwanensis</name>
    <dbReference type="NCBI Taxonomy" id="331696"/>
    <lineage>
        <taxon>Bacteria</taxon>
        <taxon>Pseudomonadati</taxon>
        <taxon>Pseudomonadota</taxon>
        <taxon>Alphaproteobacteria</taxon>
        <taxon>Hyphomicrobiales</taxon>
        <taxon>Xanthobacteraceae</taxon>
        <taxon>Pseudolabrys</taxon>
    </lineage>
</organism>
<dbReference type="RefSeq" id="WP_115694341.1">
    <property type="nucleotide sequence ID" value="NZ_CP031417.1"/>
</dbReference>
<protein>
    <submittedName>
        <fullName evidence="1">Uncharacterized protein</fullName>
    </submittedName>
</protein>
<sequence>MATTPTPIKNAMFEDIVAILGDIDQDKVLAIVDLRPTMAEVEAASLWLSGDDDVFGAGEPLKGNAAAIVNILSANEEDERSR</sequence>
<name>A0A346A465_9HYPH</name>
<accession>A0A346A465</accession>
<keyword evidence="2" id="KW-1185">Reference proteome</keyword>
<reference evidence="1 2" key="1">
    <citation type="submission" date="2018-07" db="EMBL/GenBank/DDBJ databases">
        <authorList>
            <person name="Quirk P.G."/>
            <person name="Krulwich T.A."/>
        </authorList>
    </citation>
    <scope>NUCLEOTIDE SEQUENCE [LARGE SCALE GENOMIC DNA]</scope>
    <source>
        <strain evidence="1 2">CC-BB4</strain>
    </source>
</reference>
<dbReference type="EMBL" id="CP031417">
    <property type="protein sequence ID" value="AXK83962.1"/>
    <property type="molecule type" value="Genomic_DNA"/>
</dbReference>
<evidence type="ECO:0000313" key="1">
    <source>
        <dbReference type="EMBL" id="AXK83962.1"/>
    </source>
</evidence>
<dbReference type="Proteomes" id="UP000254889">
    <property type="component" value="Chromosome"/>
</dbReference>
<evidence type="ECO:0000313" key="2">
    <source>
        <dbReference type="Proteomes" id="UP000254889"/>
    </source>
</evidence>
<gene>
    <name evidence="1" type="ORF">DW352_09800</name>
</gene>